<gene>
    <name evidence="2" type="primary">cas5</name>
    <name evidence="2" type="ORF">Drose_15075</name>
</gene>
<evidence type="ECO:0000256" key="1">
    <source>
        <dbReference type="ARBA" id="ARBA00023118"/>
    </source>
</evidence>
<dbReference type="EMBL" id="CP073721">
    <property type="protein sequence ID" value="UWZ40383.1"/>
    <property type="molecule type" value="Genomic_DNA"/>
</dbReference>
<protein>
    <submittedName>
        <fullName evidence="2">CRISPR-associated protein Cas5</fullName>
    </submittedName>
</protein>
<dbReference type="Pfam" id="PF09704">
    <property type="entry name" value="Cas_Cas5d"/>
    <property type="match status" value="1"/>
</dbReference>
<keyword evidence="1" id="KW-0051">Antiviral defense</keyword>
<reference evidence="2" key="1">
    <citation type="submission" date="2021-04" db="EMBL/GenBank/DDBJ databases">
        <title>Biosynthetic gene clusters of Dactylosporangioum roseum.</title>
        <authorList>
            <person name="Hartkoorn R.C."/>
            <person name="Beaudoing E."/>
            <person name="Hot D."/>
            <person name="Moureu S."/>
        </authorList>
    </citation>
    <scope>NUCLEOTIDE SEQUENCE</scope>
    <source>
        <strain evidence="2">NRRL B-16295</strain>
    </source>
</reference>
<dbReference type="Proteomes" id="UP001058271">
    <property type="component" value="Chromosome"/>
</dbReference>
<dbReference type="InterPro" id="IPR013422">
    <property type="entry name" value="CRISPR-assoc_prot_Cas5_N"/>
</dbReference>
<accession>A0ABY5ZI27</accession>
<dbReference type="CDD" id="cd09693">
    <property type="entry name" value="Cas5_I"/>
    <property type="match status" value="1"/>
</dbReference>
<name>A0ABY5ZI27_9ACTN</name>
<evidence type="ECO:0000313" key="3">
    <source>
        <dbReference type="Proteomes" id="UP001058271"/>
    </source>
</evidence>
<organism evidence="2 3">
    <name type="scientific">Dactylosporangium roseum</name>
    <dbReference type="NCBI Taxonomy" id="47989"/>
    <lineage>
        <taxon>Bacteria</taxon>
        <taxon>Bacillati</taxon>
        <taxon>Actinomycetota</taxon>
        <taxon>Actinomycetes</taxon>
        <taxon>Micromonosporales</taxon>
        <taxon>Micromonosporaceae</taxon>
        <taxon>Dactylosporangium</taxon>
    </lineage>
</organism>
<dbReference type="InterPro" id="IPR021124">
    <property type="entry name" value="CRISPR-assoc_prot_Cas5"/>
</dbReference>
<dbReference type="Gene3D" id="3.30.70.2660">
    <property type="match status" value="1"/>
</dbReference>
<proteinExistence type="predicted"/>
<evidence type="ECO:0000313" key="2">
    <source>
        <dbReference type="EMBL" id="UWZ40383.1"/>
    </source>
</evidence>
<sequence>MALEVTVTAPVVSFRNPLYASVQVCLPCPPPATVGGMLAAAAGGWAQVDPGLRFAMAFHARGQGTDLETYHPLEASGKRTDPTPRDRAFLADVTLTIWLLDGVDGWAARLRRPVWPLRLGRSQDLVGISIRAVDLVGGPGRQGAAILPATAGGQGVRLRLPTAVSTDRARTRWDDYRFDPLARAADSVGEGWCDPQGRAVVLLPPVHPSRAEP</sequence>
<dbReference type="NCBIfam" id="TIGR02593">
    <property type="entry name" value="CRISPR_cas5"/>
    <property type="match status" value="1"/>
</dbReference>
<keyword evidence="3" id="KW-1185">Reference proteome</keyword>